<evidence type="ECO:0000313" key="2">
    <source>
        <dbReference type="Proteomes" id="UP000244910"/>
    </source>
</evidence>
<dbReference type="AlphaFoldDB" id="A0A2U8DN18"/>
<sequence length="111" mass="12936">MAKKGFKNFRDPVVYVLNQELRKRNLRNKVSIEPGWDGELIQYPIKLIRDSSKKVTKIIYATGEDQWFQELIRDGTSKIYQVKTTFPDSSTETIQVNRVSSLVDNLVEIEE</sequence>
<gene>
    <name evidence="1" type="ORF">B9W14_06395</name>
</gene>
<protein>
    <submittedName>
        <fullName evidence="1">Uncharacterized protein</fullName>
    </submittedName>
</protein>
<accession>A0A2U8DN18</accession>
<keyword evidence="2" id="KW-1185">Reference proteome</keyword>
<organism evidence="1 2">
    <name type="scientific">Clostridium drakei</name>
    <dbReference type="NCBI Taxonomy" id="332101"/>
    <lineage>
        <taxon>Bacteria</taxon>
        <taxon>Bacillati</taxon>
        <taxon>Bacillota</taxon>
        <taxon>Clostridia</taxon>
        <taxon>Eubacteriales</taxon>
        <taxon>Clostridiaceae</taxon>
        <taxon>Clostridium</taxon>
    </lineage>
</organism>
<dbReference type="OrthoDB" id="1910917at2"/>
<dbReference type="RefSeq" id="WP_032077523.1">
    <property type="nucleotide sequence ID" value="NZ_CP020953.1"/>
</dbReference>
<reference evidence="2" key="1">
    <citation type="submission" date="2017-04" db="EMBL/GenBank/DDBJ databases">
        <authorList>
            <person name="Song Y."/>
            <person name="Cho B.-K."/>
        </authorList>
    </citation>
    <scope>NUCLEOTIDE SEQUENCE [LARGE SCALE GENOMIC DNA]</scope>
    <source>
        <strain evidence="2">SL1</strain>
    </source>
</reference>
<evidence type="ECO:0000313" key="1">
    <source>
        <dbReference type="EMBL" id="AWI04139.1"/>
    </source>
</evidence>
<dbReference type="EMBL" id="CP020953">
    <property type="protein sequence ID" value="AWI04139.1"/>
    <property type="molecule type" value="Genomic_DNA"/>
</dbReference>
<dbReference type="Proteomes" id="UP000244910">
    <property type="component" value="Chromosome"/>
</dbReference>
<name>A0A2U8DN18_9CLOT</name>
<proteinExistence type="predicted"/>
<dbReference type="KEGG" id="cdrk:B9W14_06395"/>